<feature type="signal peptide" evidence="1">
    <location>
        <begin position="1"/>
        <end position="34"/>
    </location>
</feature>
<dbReference type="PROSITE" id="PS51318">
    <property type="entry name" value="TAT"/>
    <property type="match status" value="1"/>
</dbReference>
<dbReference type="RefSeq" id="WP_187813274.1">
    <property type="nucleotide sequence ID" value="NZ_JACTVJ010000005.1"/>
</dbReference>
<dbReference type="InterPro" id="IPR006311">
    <property type="entry name" value="TAT_signal"/>
</dbReference>
<keyword evidence="1" id="KW-0732">Signal</keyword>
<evidence type="ECO:0000313" key="3">
    <source>
        <dbReference type="Proteomes" id="UP000642284"/>
    </source>
</evidence>
<evidence type="ECO:0000313" key="2">
    <source>
        <dbReference type="EMBL" id="MBC9712785.1"/>
    </source>
</evidence>
<feature type="chain" id="PRO_5045125023" description="Secreted protein" evidence="1">
    <location>
        <begin position="35"/>
        <end position="174"/>
    </location>
</feature>
<accession>A0ABR7SBD0</accession>
<reference evidence="2 3" key="1">
    <citation type="submission" date="2020-08" db="EMBL/GenBank/DDBJ databases">
        <title>Genemic of Streptomyces polyaspartic.</title>
        <authorList>
            <person name="Liu W."/>
        </authorList>
    </citation>
    <scope>NUCLEOTIDE SEQUENCE [LARGE SCALE GENOMIC DNA]</scope>
    <source>
        <strain evidence="2 3">TRM66268-LWL</strain>
    </source>
</reference>
<evidence type="ECO:0008006" key="4">
    <source>
        <dbReference type="Google" id="ProtNLM"/>
    </source>
</evidence>
<keyword evidence="3" id="KW-1185">Reference proteome</keyword>
<comment type="caution">
    <text evidence="2">The sequence shown here is derived from an EMBL/GenBank/DDBJ whole genome shotgun (WGS) entry which is preliminary data.</text>
</comment>
<dbReference type="EMBL" id="JACTVJ010000005">
    <property type="protein sequence ID" value="MBC9712785.1"/>
    <property type="molecule type" value="Genomic_DNA"/>
</dbReference>
<gene>
    <name evidence="2" type="ORF">H9Y04_09390</name>
</gene>
<proteinExistence type="predicted"/>
<name>A0ABR7SBD0_9ACTN</name>
<protein>
    <recommendedName>
        <fullName evidence="4">Secreted protein</fullName>
    </recommendedName>
</protein>
<organism evidence="2 3">
    <name type="scientific">Streptomyces polyasparticus</name>
    <dbReference type="NCBI Taxonomy" id="2767826"/>
    <lineage>
        <taxon>Bacteria</taxon>
        <taxon>Bacillati</taxon>
        <taxon>Actinomycetota</taxon>
        <taxon>Actinomycetes</taxon>
        <taxon>Kitasatosporales</taxon>
        <taxon>Streptomycetaceae</taxon>
        <taxon>Streptomyces</taxon>
    </lineage>
</organism>
<sequence>MKKPNGIARRAAGLLSGAALTATALIGTSGPAQAYGTNPVPDHFTYDTDTCPCSGGNLTDPFDGTYFEYDAGGRAQKVELYSGDWFIGKVEFHPSSEKLWIYDTRNDGDTFYVKATYRHNGTTHDLGTFSAPGTSAVMDYTVKDFDLPEGSGVIFWLYDESGERDYFGSGSGIA</sequence>
<dbReference type="Proteomes" id="UP000642284">
    <property type="component" value="Unassembled WGS sequence"/>
</dbReference>
<evidence type="ECO:0000256" key="1">
    <source>
        <dbReference type="SAM" id="SignalP"/>
    </source>
</evidence>